<dbReference type="EMBL" id="FP476056">
    <property type="protein sequence ID" value="CAZ98739.1"/>
    <property type="molecule type" value="Genomic_DNA"/>
</dbReference>
<name>G0L6Y3_ZOBGA</name>
<gene>
    <name evidence="1" type="ordered locus">zobellia_4604</name>
</gene>
<dbReference type="STRING" id="63186.ZOBELLIA_4604"/>
<keyword evidence="2" id="KW-1185">Reference proteome</keyword>
<organism evidence="1 2">
    <name type="scientific">Zobellia galactanivorans (strain DSM 12802 / CCUG 47099 / CIP 106680 / NCIMB 13871 / Dsij)</name>
    <dbReference type="NCBI Taxonomy" id="63186"/>
    <lineage>
        <taxon>Bacteria</taxon>
        <taxon>Pseudomonadati</taxon>
        <taxon>Bacteroidota</taxon>
        <taxon>Flavobacteriia</taxon>
        <taxon>Flavobacteriales</taxon>
        <taxon>Flavobacteriaceae</taxon>
        <taxon>Zobellia</taxon>
    </lineage>
</organism>
<reference evidence="2" key="1">
    <citation type="submission" date="2009-07" db="EMBL/GenBank/DDBJ databases">
        <title>Complete genome sequence of Zobellia galactanivorans Dsij.</title>
        <authorList>
            <consortium name="Genoscope - CEA"/>
        </authorList>
    </citation>
    <scope>NUCLEOTIDE SEQUENCE [LARGE SCALE GENOMIC DNA]</scope>
    <source>
        <strain evidence="2">DSM 12802 / CCUG 47099 / CIP 106680 / NCIMB 13871 / Dsij</strain>
    </source>
</reference>
<dbReference type="AlphaFoldDB" id="G0L6Y3"/>
<dbReference type="Proteomes" id="UP000008898">
    <property type="component" value="Chromosome"/>
</dbReference>
<evidence type="ECO:0000313" key="2">
    <source>
        <dbReference type="Proteomes" id="UP000008898"/>
    </source>
</evidence>
<accession>G0L6Y3</accession>
<reference evidence="1 2" key="2">
    <citation type="journal article" date="2012" name="Environ. Microbiol.">
        <title>Characterization of the first alginolytic operons in a marine bacterium: from their emergence in marine Flavobacteriia to their independent transfers to marine Proteobacteria and human gut Bacteroides.</title>
        <authorList>
            <person name="Thomas F."/>
            <person name="Barbeyron T."/>
            <person name="Tonon T."/>
            <person name="Genicot S."/>
            <person name="Czjzek M."/>
            <person name="Michel G."/>
        </authorList>
    </citation>
    <scope>NUCLEOTIDE SEQUENCE [LARGE SCALE GENOMIC DNA]</scope>
    <source>
        <strain evidence="2">DSM 12802 / CCUG 47099 / CIP 106680 / NCIMB 13871 / Dsij</strain>
    </source>
</reference>
<evidence type="ECO:0000313" key="1">
    <source>
        <dbReference type="EMBL" id="CAZ98739.1"/>
    </source>
</evidence>
<protein>
    <submittedName>
        <fullName evidence="1">Uncharacterized protein</fullName>
    </submittedName>
</protein>
<sequence>MLIFEPYFLNKRCFGEIMANTTELRVFYLILLRKHPNPLFYKYIDQRFLLDQKYRKRTTVLKTEVLSYNEGFRC</sequence>
<proteinExistence type="predicted"/>
<dbReference type="HOGENOM" id="CLU_2687054_0_0_10"/>
<dbReference type="KEGG" id="zga:ZOBELLIA_4604"/>